<evidence type="ECO:0000313" key="2">
    <source>
        <dbReference type="EMBL" id="KAJ8986563.1"/>
    </source>
</evidence>
<comment type="caution">
    <text evidence="2">The sequence shown here is derived from an EMBL/GenBank/DDBJ whole genome shotgun (WGS) entry which is preliminary data.</text>
</comment>
<gene>
    <name evidence="2" type="ORF">HRR80_009378</name>
</gene>
<evidence type="ECO:0000256" key="1">
    <source>
        <dbReference type="SAM" id="MobiDB-lite"/>
    </source>
</evidence>
<evidence type="ECO:0000313" key="3">
    <source>
        <dbReference type="Proteomes" id="UP001161757"/>
    </source>
</evidence>
<name>A0AAN6IQC2_EXODE</name>
<reference evidence="2" key="1">
    <citation type="submission" date="2023-01" db="EMBL/GenBank/DDBJ databases">
        <title>Exophiala dermititidis isolated from Cystic Fibrosis Patient.</title>
        <authorList>
            <person name="Kurbessoian T."/>
            <person name="Crocker A."/>
            <person name="Murante D."/>
            <person name="Hogan D.A."/>
            <person name="Stajich J.E."/>
        </authorList>
    </citation>
    <scope>NUCLEOTIDE SEQUENCE</scope>
    <source>
        <strain evidence="2">Ex8</strain>
    </source>
</reference>
<proteinExistence type="predicted"/>
<sequence length="122" mass="13055">MSTSYCMTTPMLMPTLKLGTIGTGSVNIQLCQCRGCGSTYLSLLCSLETVVPTNKHDSSGSTRRIKSDQDQHVAHPHRSVLGQTNTNTTEEGGMSGGLRLIWIVDKAADRLMQANGLAKGQS</sequence>
<dbReference type="EMBL" id="JAJGCB010000035">
    <property type="protein sequence ID" value="KAJ8986563.1"/>
    <property type="molecule type" value="Genomic_DNA"/>
</dbReference>
<accession>A0AAN6IQC2</accession>
<dbReference type="AlphaFoldDB" id="A0AAN6IQC2"/>
<dbReference type="Proteomes" id="UP001161757">
    <property type="component" value="Unassembled WGS sequence"/>
</dbReference>
<feature type="region of interest" description="Disordered" evidence="1">
    <location>
        <begin position="54"/>
        <end position="94"/>
    </location>
</feature>
<organism evidence="2 3">
    <name type="scientific">Exophiala dermatitidis</name>
    <name type="common">Black yeast-like fungus</name>
    <name type="synonym">Wangiella dermatitidis</name>
    <dbReference type="NCBI Taxonomy" id="5970"/>
    <lineage>
        <taxon>Eukaryota</taxon>
        <taxon>Fungi</taxon>
        <taxon>Dikarya</taxon>
        <taxon>Ascomycota</taxon>
        <taxon>Pezizomycotina</taxon>
        <taxon>Eurotiomycetes</taxon>
        <taxon>Chaetothyriomycetidae</taxon>
        <taxon>Chaetothyriales</taxon>
        <taxon>Herpotrichiellaceae</taxon>
        <taxon>Exophiala</taxon>
    </lineage>
</organism>
<protein>
    <submittedName>
        <fullName evidence="2">Uncharacterized protein</fullName>
    </submittedName>
</protein>